<keyword evidence="6 10" id="KW-1133">Transmembrane helix</keyword>
<keyword evidence="3" id="KW-0050">Antiport</keyword>
<gene>
    <name evidence="11" type="ORF">EI427_05250</name>
</gene>
<feature type="transmembrane region" description="Helical" evidence="10">
    <location>
        <begin position="192"/>
        <end position="213"/>
    </location>
</feature>
<evidence type="ECO:0000256" key="8">
    <source>
        <dbReference type="ARBA" id="ARBA00023136"/>
    </source>
</evidence>
<dbReference type="InterPro" id="IPR002528">
    <property type="entry name" value="MATE_fam"/>
</dbReference>
<dbReference type="KEGG" id="fll:EI427_05250"/>
<evidence type="ECO:0000256" key="5">
    <source>
        <dbReference type="ARBA" id="ARBA00022692"/>
    </source>
</evidence>
<dbReference type="OrthoDB" id="9780160at2"/>
<reference evidence="11 12" key="1">
    <citation type="submission" date="2018-12" db="EMBL/GenBank/DDBJ databases">
        <title>Flammeovirga pectinis sp. nov., isolated from the gut of the Korean scallop, Patinopecten yessoensis.</title>
        <authorList>
            <person name="Bae J.-W."/>
            <person name="Jeong Y.-S."/>
            <person name="Kang W."/>
        </authorList>
    </citation>
    <scope>NUCLEOTIDE SEQUENCE [LARGE SCALE GENOMIC DNA]</scope>
    <source>
        <strain evidence="11 12">L12M1</strain>
    </source>
</reference>
<keyword evidence="2" id="KW-0813">Transport</keyword>
<dbReference type="PANTHER" id="PTHR43298:SF2">
    <property type="entry name" value="FMN_FAD EXPORTER YEEO-RELATED"/>
    <property type="match status" value="1"/>
</dbReference>
<feature type="transmembrane region" description="Helical" evidence="10">
    <location>
        <begin position="353"/>
        <end position="379"/>
    </location>
</feature>
<dbReference type="InterPro" id="IPR048279">
    <property type="entry name" value="MdtK-like"/>
</dbReference>
<evidence type="ECO:0000256" key="3">
    <source>
        <dbReference type="ARBA" id="ARBA00022449"/>
    </source>
</evidence>
<feature type="transmembrane region" description="Helical" evidence="10">
    <location>
        <begin position="54"/>
        <end position="77"/>
    </location>
</feature>
<evidence type="ECO:0000256" key="2">
    <source>
        <dbReference type="ARBA" id="ARBA00022448"/>
    </source>
</evidence>
<keyword evidence="8 10" id="KW-0472">Membrane</keyword>
<keyword evidence="12" id="KW-1185">Reference proteome</keyword>
<dbReference type="PIRSF" id="PIRSF006603">
    <property type="entry name" value="DinF"/>
    <property type="match status" value="1"/>
</dbReference>
<feature type="transmembrane region" description="Helical" evidence="10">
    <location>
        <begin position="416"/>
        <end position="434"/>
    </location>
</feature>
<feature type="transmembrane region" description="Helical" evidence="10">
    <location>
        <begin position="234"/>
        <end position="254"/>
    </location>
</feature>
<keyword evidence="5 10" id="KW-0812">Transmembrane</keyword>
<keyword evidence="4" id="KW-1003">Cell membrane</keyword>
<keyword evidence="7" id="KW-0406">Ion transport</keyword>
<comment type="subcellular location">
    <subcellularLocation>
        <location evidence="1">Cell membrane</location>
        <topology evidence="1">Multi-pass membrane protein</topology>
    </subcellularLocation>
</comment>
<dbReference type="Proteomes" id="UP000267268">
    <property type="component" value="Chromosome 1"/>
</dbReference>
<dbReference type="InterPro" id="IPR050222">
    <property type="entry name" value="MATE_MdtK"/>
</dbReference>
<evidence type="ECO:0000256" key="4">
    <source>
        <dbReference type="ARBA" id="ARBA00022475"/>
    </source>
</evidence>
<feature type="transmembrane region" description="Helical" evidence="10">
    <location>
        <begin position="283"/>
        <end position="301"/>
    </location>
</feature>
<evidence type="ECO:0000256" key="10">
    <source>
        <dbReference type="SAM" id="Phobius"/>
    </source>
</evidence>
<dbReference type="GO" id="GO:0005886">
    <property type="term" value="C:plasma membrane"/>
    <property type="evidence" value="ECO:0007669"/>
    <property type="project" value="UniProtKB-SubCell"/>
</dbReference>
<dbReference type="RefSeq" id="WP_126612368.1">
    <property type="nucleotide sequence ID" value="NZ_CP034562.1"/>
</dbReference>
<evidence type="ECO:0000313" key="11">
    <source>
        <dbReference type="EMBL" id="AZQ61658.1"/>
    </source>
</evidence>
<dbReference type="Pfam" id="PF01554">
    <property type="entry name" value="MatE"/>
    <property type="match status" value="2"/>
</dbReference>
<dbReference type="PANTHER" id="PTHR43298">
    <property type="entry name" value="MULTIDRUG RESISTANCE PROTEIN NORM-RELATED"/>
    <property type="match status" value="1"/>
</dbReference>
<dbReference type="NCBIfam" id="TIGR00797">
    <property type="entry name" value="matE"/>
    <property type="match status" value="1"/>
</dbReference>
<dbReference type="EMBL" id="CP034562">
    <property type="protein sequence ID" value="AZQ61658.1"/>
    <property type="molecule type" value="Genomic_DNA"/>
</dbReference>
<sequence length="448" mass="49578">MKKNQKAFYQEIWKVAIPISLQSLLQYALSMVDQIMVGQLGETVIAGVGLGGRLSFVLIVGIMGLANGAGVFVAQYWGRKEKEKINYLIGDLLKIGFFVTLVGMLVSLLFPSEILSLFSTDQEVIAIGGVYQQIIAFGFPAVLISASYSAALRSVGYAKLVMKWSFVKVIINTVVNYWLIFGGLGIPPLGMVGAAWATVFSMWFEAVALFIIIRLKNYPGNVGFKHIFHFDKATLYPLLNVSAPLILGDTSWAIGETCYSMIYGRMGTTDIASMTITMPLQTLGVGFFMGLASAAAIVIGFELGQNNMRKAKVYGDKLLRFTFFCALAVAIIMAVISPLYINLFQITPEVRQITQWLCWIFTFLLPIKMCNFILAAGILRSGGDTKYTTGLGLISTWVISLPMGVVAAFILDLPIYWVYIIVSLEEYFRLIMYIKRKKSGKWARNLIS</sequence>
<evidence type="ECO:0000256" key="6">
    <source>
        <dbReference type="ARBA" id="ARBA00022989"/>
    </source>
</evidence>
<feature type="transmembrane region" description="Helical" evidence="10">
    <location>
        <begin position="391"/>
        <end position="410"/>
    </location>
</feature>
<feature type="transmembrane region" description="Helical" evidence="10">
    <location>
        <begin position="164"/>
        <end position="186"/>
    </location>
</feature>
<feature type="transmembrane region" description="Helical" evidence="10">
    <location>
        <begin position="321"/>
        <end position="341"/>
    </location>
</feature>
<name>A0A3Q9FPG2_9BACT</name>
<dbReference type="AlphaFoldDB" id="A0A3Q9FPG2"/>
<evidence type="ECO:0000313" key="12">
    <source>
        <dbReference type="Proteomes" id="UP000267268"/>
    </source>
</evidence>
<protein>
    <recommendedName>
        <fullName evidence="9">Multidrug-efflux transporter</fullName>
    </recommendedName>
</protein>
<organism evidence="11 12">
    <name type="scientific">Flammeovirga pectinis</name>
    <dbReference type="NCBI Taxonomy" id="2494373"/>
    <lineage>
        <taxon>Bacteria</taxon>
        <taxon>Pseudomonadati</taxon>
        <taxon>Bacteroidota</taxon>
        <taxon>Cytophagia</taxon>
        <taxon>Cytophagales</taxon>
        <taxon>Flammeovirgaceae</taxon>
        <taxon>Flammeovirga</taxon>
    </lineage>
</organism>
<dbReference type="GO" id="GO:0015297">
    <property type="term" value="F:antiporter activity"/>
    <property type="evidence" value="ECO:0007669"/>
    <property type="project" value="UniProtKB-KW"/>
</dbReference>
<evidence type="ECO:0000256" key="1">
    <source>
        <dbReference type="ARBA" id="ARBA00004651"/>
    </source>
</evidence>
<dbReference type="GO" id="GO:0042910">
    <property type="term" value="F:xenobiotic transmembrane transporter activity"/>
    <property type="evidence" value="ECO:0007669"/>
    <property type="project" value="InterPro"/>
</dbReference>
<evidence type="ECO:0000256" key="7">
    <source>
        <dbReference type="ARBA" id="ARBA00023065"/>
    </source>
</evidence>
<dbReference type="CDD" id="cd13134">
    <property type="entry name" value="MATE_like_8"/>
    <property type="match status" value="1"/>
</dbReference>
<feature type="transmembrane region" description="Helical" evidence="10">
    <location>
        <begin position="130"/>
        <end position="152"/>
    </location>
</feature>
<accession>A0A3Q9FPG2</accession>
<feature type="transmembrane region" description="Helical" evidence="10">
    <location>
        <begin position="89"/>
        <end position="110"/>
    </location>
</feature>
<evidence type="ECO:0000256" key="9">
    <source>
        <dbReference type="ARBA" id="ARBA00031636"/>
    </source>
</evidence>
<dbReference type="GO" id="GO:0006811">
    <property type="term" value="P:monoatomic ion transport"/>
    <property type="evidence" value="ECO:0007669"/>
    <property type="project" value="UniProtKB-KW"/>
</dbReference>
<proteinExistence type="predicted"/>